<dbReference type="Gene3D" id="3.40.50.720">
    <property type="entry name" value="NAD(P)-binding Rossmann-like Domain"/>
    <property type="match status" value="1"/>
</dbReference>
<comment type="similarity">
    <text evidence="1">Belongs to the short-chain dehydrogenases/reductases (SDR) family.</text>
</comment>
<dbReference type="PaxDb" id="55529-EKX36642"/>
<proteinExistence type="inferred from homology"/>
<dbReference type="OMA" id="WHTRVIT"/>
<dbReference type="PANTHER" id="PTHR43963">
    <property type="entry name" value="CARBONYL REDUCTASE 1-RELATED"/>
    <property type="match status" value="1"/>
</dbReference>
<reference evidence="5" key="3">
    <citation type="submission" date="2016-03" db="UniProtKB">
        <authorList>
            <consortium name="EnsemblProtists"/>
        </authorList>
    </citation>
    <scope>IDENTIFICATION</scope>
</reference>
<evidence type="ECO:0000256" key="3">
    <source>
        <dbReference type="ARBA" id="ARBA00023002"/>
    </source>
</evidence>
<evidence type="ECO:0000313" key="4">
    <source>
        <dbReference type="EMBL" id="EKX36642.1"/>
    </source>
</evidence>
<dbReference type="EnsemblProtists" id="EKX36642">
    <property type="protein sequence ID" value="EKX36642"/>
    <property type="gene ID" value="GUITHDRAFT_117185"/>
</dbReference>
<gene>
    <name evidence="4" type="ORF">GUITHDRAFT_117185</name>
</gene>
<dbReference type="GO" id="GO:0016491">
    <property type="term" value="F:oxidoreductase activity"/>
    <property type="evidence" value="ECO:0007669"/>
    <property type="project" value="UniProtKB-KW"/>
</dbReference>
<dbReference type="InterPro" id="IPR036291">
    <property type="entry name" value="NAD(P)-bd_dom_sf"/>
</dbReference>
<sequence length="165" mass="18321">MLMRQRSTHEGSIIFKSHVSMPCVRSKILSPQLKKEDIIQLTESFVEHVQKGDHSVHGWPNTCYGVSKSAVNAYTRILAREVKEEGKGTEKGGQEVLWEEEELAERRILVNSCCPGYCATDMSSWGGTKTAAQGAETPVKLALLPDGSPTGEYWTEGHIVDWTKT</sequence>
<dbReference type="InterPro" id="IPR020904">
    <property type="entry name" value="Sc_DH/Rdtase_CS"/>
</dbReference>
<dbReference type="STRING" id="905079.L1IKI8"/>
<keyword evidence="3" id="KW-0560">Oxidoreductase</keyword>
<evidence type="ECO:0000313" key="5">
    <source>
        <dbReference type="EnsemblProtists" id="EKX36642"/>
    </source>
</evidence>
<dbReference type="PROSITE" id="PS00061">
    <property type="entry name" value="ADH_SHORT"/>
    <property type="match status" value="1"/>
</dbReference>
<name>L1IKI8_GUITC</name>
<dbReference type="EMBL" id="JH993070">
    <property type="protein sequence ID" value="EKX36642.1"/>
    <property type="molecule type" value="Genomic_DNA"/>
</dbReference>
<dbReference type="GeneID" id="17293384"/>
<dbReference type="Proteomes" id="UP000011087">
    <property type="component" value="Unassembled WGS sequence"/>
</dbReference>
<dbReference type="RefSeq" id="XP_005823622.1">
    <property type="nucleotide sequence ID" value="XM_005823565.1"/>
</dbReference>
<dbReference type="OrthoDB" id="7289984at2759"/>
<dbReference type="AlphaFoldDB" id="L1IKI8"/>
<dbReference type="PANTHER" id="PTHR43963:SF6">
    <property type="entry name" value="CHAIN DEHYDROGENASE FAMILY PROTEIN, PUTATIVE (AFU_ORTHOLOGUE AFUA_3G15350)-RELATED"/>
    <property type="match status" value="1"/>
</dbReference>
<reference evidence="6" key="2">
    <citation type="submission" date="2012-11" db="EMBL/GenBank/DDBJ databases">
        <authorList>
            <person name="Kuo A."/>
            <person name="Curtis B.A."/>
            <person name="Tanifuji G."/>
            <person name="Burki F."/>
            <person name="Gruber A."/>
            <person name="Irimia M."/>
            <person name="Maruyama S."/>
            <person name="Arias M.C."/>
            <person name="Ball S.G."/>
            <person name="Gile G.H."/>
            <person name="Hirakawa Y."/>
            <person name="Hopkins J.F."/>
            <person name="Rensing S.A."/>
            <person name="Schmutz J."/>
            <person name="Symeonidi A."/>
            <person name="Elias M."/>
            <person name="Eveleigh R.J."/>
            <person name="Herman E.K."/>
            <person name="Klute M.J."/>
            <person name="Nakayama T."/>
            <person name="Obornik M."/>
            <person name="Reyes-Prieto A."/>
            <person name="Armbrust E.V."/>
            <person name="Aves S.J."/>
            <person name="Beiko R.G."/>
            <person name="Coutinho P."/>
            <person name="Dacks J.B."/>
            <person name="Durnford D.G."/>
            <person name="Fast N.M."/>
            <person name="Green B.R."/>
            <person name="Grisdale C."/>
            <person name="Hempe F."/>
            <person name="Henrissat B."/>
            <person name="Hoppner M.P."/>
            <person name="Ishida K.-I."/>
            <person name="Kim E."/>
            <person name="Koreny L."/>
            <person name="Kroth P.G."/>
            <person name="Liu Y."/>
            <person name="Malik S.-B."/>
            <person name="Maier U.G."/>
            <person name="McRose D."/>
            <person name="Mock T."/>
            <person name="Neilson J.A."/>
            <person name="Onodera N.T."/>
            <person name="Poole A.M."/>
            <person name="Pritham E.J."/>
            <person name="Richards T.A."/>
            <person name="Rocap G."/>
            <person name="Roy S.W."/>
            <person name="Sarai C."/>
            <person name="Schaack S."/>
            <person name="Shirato S."/>
            <person name="Slamovits C.H."/>
            <person name="Spencer D.F."/>
            <person name="Suzuki S."/>
            <person name="Worden A.Z."/>
            <person name="Zauner S."/>
            <person name="Barry K."/>
            <person name="Bell C."/>
            <person name="Bharti A.K."/>
            <person name="Crow J.A."/>
            <person name="Grimwood J."/>
            <person name="Kramer R."/>
            <person name="Lindquist E."/>
            <person name="Lucas S."/>
            <person name="Salamov A."/>
            <person name="McFadden G.I."/>
            <person name="Lane C.E."/>
            <person name="Keeling P.J."/>
            <person name="Gray M.W."/>
            <person name="Grigoriev I.V."/>
            <person name="Archibald J.M."/>
        </authorList>
    </citation>
    <scope>NUCLEOTIDE SEQUENCE</scope>
    <source>
        <strain evidence="6">CCMP2712</strain>
    </source>
</reference>
<dbReference type="KEGG" id="gtt:GUITHDRAFT_117185"/>
<dbReference type="HOGENOM" id="CLU_010194_9_9_1"/>
<organism evidence="4">
    <name type="scientific">Guillardia theta (strain CCMP2712)</name>
    <name type="common">Cryptophyte</name>
    <dbReference type="NCBI Taxonomy" id="905079"/>
    <lineage>
        <taxon>Eukaryota</taxon>
        <taxon>Cryptophyceae</taxon>
        <taxon>Pyrenomonadales</taxon>
        <taxon>Geminigeraceae</taxon>
        <taxon>Guillardia</taxon>
    </lineage>
</organism>
<evidence type="ECO:0000256" key="1">
    <source>
        <dbReference type="ARBA" id="ARBA00006484"/>
    </source>
</evidence>
<dbReference type="eggNOG" id="KOG1208">
    <property type="taxonomic scope" value="Eukaryota"/>
</dbReference>
<protein>
    <submittedName>
        <fullName evidence="4 5">Uncharacterized protein</fullName>
    </submittedName>
</protein>
<evidence type="ECO:0000256" key="2">
    <source>
        <dbReference type="ARBA" id="ARBA00022857"/>
    </source>
</evidence>
<accession>L1IKI8</accession>
<dbReference type="SUPFAM" id="SSF51735">
    <property type="entry name" value="NAD(P)-binding Rossmann-fold domains"/>
    <property type="match status" value="1"/>
</dbReference>
<evidence type="ECO:0000313" key="6">
    <source>
        <dbReference type="Proteomes" id="UP000011087"/>
    </source>
</evidence>
<keyword evidence="2" id="KW-0521">NADP</keyword>
<reference evidence="4 6" key="1">
    <citation type="journal article" date="2012" name="Nature">
        <title>Algal genomes reveal evolutionary mosaicism and the fate of nucleomorphs.</title>
        <authorList>
            <consortium name="DOE Joint Genome Institute"/>
            <person name="Curtis B.A."/>
            <person name="Tanifuji G."/>
            <person name="Burki F."/>
            <person name="Gruber A."/>
            <person name="Irimia M."/>
            <person name="Maruyama S."/>
            <person name="Arias M.C."/>
            <person name="Ball S.G."/>
            <person name="Gile G.H."/>
            <person name="Hirakawa Y."/>
            <person name="Hopkins J.F."/>
            <person name="Kuo A."/>
            <person name="Rensing S.A."/>
            <person name="Schmutz J."/>
            <person name="Symeonidi A."/>
            <person name="Elias M."/>
            <person name="Eveleigh R.J."/>
            <person name="Herman E.K."/>
            <person name="Klute M.J."/>
            <person name="Nakayama T."/>
            <person name="Obornik M."/>
            <person name="Reyes-Prieto A."/>
            <person name="Armbrust E.V."/>
            <person name="Aves S.J."/>
            <person name="Beiko R.G."/>
            <person name="Coutinho P."/>
            <person name="Dacks J.B."/>
            <person name="Durnford D.G."/>
            <person name="Fast N.M."/>
            <person name="Green B.R."/>
            <person name="Grisdale C.J."/>
            <person name="Hempel F."/>
            <person name="Henrissat B."/>
            <person name="Hoppner M.P."/>
            <person name="Ishida K."/>
            <person name="Kim E."/>
            <person name="Koreny L."/>
            <person name="Kroth P.G."/>
            <person name="Liu Y."/>
            <person name="Malik S.B."/>
            <person name="Maier U.G."/>
            <person name="McRose D."/>
            <person name="Mock T."/>
            <person name="Neilson J.A."/>
            <person name="Onodera N.T."/>
            <person name="Poole A.M."/>
            <person name="Pritham E.J."/>
            <person name="Richards T.A."/>
            <person name="Rocap G."/>
            <person name="Roy S.W."/>
            <person name="Sarai C."/>
            <person name="Schaack S."/>
            <person name="Shirato S."/>
            <person name="Slamovits C.H."/>
            <person name="Spencer D.F."/>
            <person name="Suzuki S."/>
            <person name="Worden A.Z."/>
            <person name="Zauner S."/>
            <person name="Barry K."/>
            <person name="Bell C."/>
            <person name="Bharti A.K."/>
            <person name="Crow J.A."/>
            <person name="Grimwood J."/>
            <person name="Kramer R."/>
            <person name="Lindquist E."/>
            <person name="Lucas S."/>
            <person name="Salamov A."/>
            <person name="McFadden G.I."/>
            <person name="Lane C.E."/>
            <person name="Keeling P.J."/>
            <person name="Gray M.W."/>
            <person name="Grigoriev I.V."/>
            <person name="Archibald J.M."/>
        </authorList>
    </citation>
    <scope>NUCLEOTIDE SEQUENCE</scope>
    <source>
        <strain evidence="4 6">CCMP2712</strain>
    </source>
</reference>
<keyword evidence="6" id="KW-1185">Reference proteome</keyword>